<dbReference type="RefSeq" id="WP_209361955.1">
    <property type="nucleotide sequence ID" value="NZ_JAGISH010000009.1"/>
</dbReference>
<feature type="transmembrane region" description="Helical" evidence="1">
    <location>
        <begin position="41"/>
        <end position="63"/>
    </location>
</feature>
<keyword evidence="1" id="KW-0472">Membrane</keyword>
<gene>
    <name evidence="2" type="ORF">J5474_16125</name>
</gene>
<evidence type="ECO:0000256" key="1">
    <source>
        <dbReference type="SAM" id="Phobius"/>
    </source>
</evidence>
<name>A0A940S4E6_9RHOB</name>
<accession>A0A940S4E6</accession>
<protein>
    <submittedName>
        <fullName evidence="2">Uncharacterized protein</fullName>
    </submittedName>
</protein>
<sequence length="67" mass="7461">MMLAPENRHSNGGDAIRRFDPRPWRAAASSLRRPDGGAAEVWAWGCVLVVVPVSWITTVVWAAERLF</sequence>
<reference evidence="2" key="1">
    <citation type="submission" date="2021-03" db="EMBL/GenBank/DDBJ databases">
        <title>Sagittula salina sp. nov. strain M10.9X isolated from the marine waste.</title>
        <authorList>
            <person name="Satari L."/>
            <person name="Molina-Menor E."/>
            <person name="Vidal-Verdu A."/>
            <person name="Pascual J."/>
            <person name="Pereto J."/>
            <person name="Porcar M."/>
        </authorList>
    </citation>
    <scope>NUCLEOTIDE SEQUENCE</scope>
    <source>
        <strain evidence="2">M10.9X</strain>
    </source>
</reference>
<keyword evidence="1" id="KW-1133">Transmembrane helix</keyword>
<organism evidence="2 3">
    <name type="scientific">Sagittula salina</name>
    <dbReference type="NCBI Taxonomy" id="2820268"/>
    <lineage>
        <taxon>Bacteria</taxon>
        <taxon>Pseudomonadati</taxon>
        <taxon>Pseudomonadota</taxon>
        <taxon>Alphaproteobacteria</taxon>
        <taxon>Rhodobacterales</taxon>
        <taxon>Roseobacteraceae</taxon>
        <taxon>Sagittula</taxon>
    </lineage>
</organism>
<dbReference type="Proteomes" id="UP000675940">
    <property type="component" value="Unassembled WGS sequence"/>
</dbReference>
<keyword evidence="3" id="KW-1185">Reference proteome</keyword>
<comment type="caution">
    <text evidence="2">The sequence shown here is derived from an EMBL/GenBank/DDBJ whole genome shotgun (WGS) entry which is preliminary data.</text>
</comment>
<keyword evidence="1" id="KW-0812">Transmembrane</keyword>
<proteinExistence type="predicted"/>
<evidence type="ECO:0000313" key="3">
    <source>
        <dbReference type="Proteomes" id="UP000675940"/>
    </source>
</evidence>
<evidence type="ECO:0000313" key="2">
    <source>
        <dbReference type="EMBL" id="MBP0484009.1"/>
    </source>
</evidence>
<dbReference type="AlphaFoldDB" id="A0A940S4E6"/>
<dbReference type="EMBL" id="JAGISH010000009">
    <property type="protein sequence ID" value="MBP0484009.1"/>
    <property type="molecule type" value="Genomic_DNA"/>
</dbReference>